<name>A0A0C3G1S7_PILCF</name>
<sequence>MSPISDSGSMSNQHGSMQANGQAMPPGRRPMTFLELRERASQIQAYITKLQAAALALNTNRASVGQASFLTQMQALAADYRSKKELLAKLVQAMNQATSNSNGNGPQGGNPRNL</sequence>
<dbReference type="Proteomes" id="UP000054166">
    <property type="component" value="Unassembled WGS sequence"/>
</dbReference>
<keyword evidence="3" id="KW-1185">Reference proteome</keyword>
<reference evidence="3" key="2">
    <citation type="submission" date="2015-01" db="EMBL/GenBank/DDBJ databases">
        <title>Evolutionary Origins and Diversification of the Mycorrhizal Mutualists.</title>
        <authorList>
            <consortium name="DOE Joint Genome Institute"/>
            <consortium name="Mycorrhizal Genomics Consortium"/>
            <person name="Kohler A."/>
            <person name="Kuo A."/>
            <person name="Nagy L.G."/>
            <person name="Floudas D."/>
            <person name="Copeland A."/>
            <person name="Barry K.W."/>
            <person name="Cichocki N."/>
            <person name="Veneault-Fourrey C."/>
            <person name="LaButti K."/>
            <person name="Lindquist E.A."/>
            <person name="Lipzen A."/>
            <person name="Lundell T."/>
            <person name="Morin E."/>
            <person name="Murat C."/>
            <person name="Riley R."/>
            <person name="Ohm R."/>
            <person name="Sun H."/>
            <person name="Tunlid A."/>
            <person name="Henrissat B."/>
            <person name="Grigoriev I.V."/>
            <person name="Hibbett D.S."/>
            <person name="Martin F."/>
        </authorList>
    </citation>
    <scope>NUCLEOTIDE SEQUENCE [LARGE SCALE GENOMIC DNA]</scope>
    <source>
        <strain evidence="3">F 1598</strain>
    </source>
</reference>
<protein>
    <submittedName>
        <fullName evidence="2">Uncharacterized protein</fullName>
    </submittedName>
</protein>
<feature type="compositionally biased region" description="Polar residues" evidence="1">
    <location>
        <begin position="1"/>
        <end position="21"/>
    </location>
</feature>
<dbReference type="InParanoid" id="A0A0C3G1S7"/>
<proteinExistence type="predicted"/>
<dbReference type="AlphaFoldDB" id="A0A0C3G1S7"/>
<reference evidence="2 3" key="1">
    <citation type="submission" date="2014-04" db="EMBL/GenBank/DDBJ databases">
        <authorList>
            <consortium name="DOE Joint Genome Institute"/>
            <person name="Kuo A."/>
            <person name="Tarkka M."/>
            <person name="Buscot F."/>
            <person name="Kohler A."/>
            <person name="Nagy L.G."/>
            <person name="Floudas D."/>
            <person name="Copeland A."/>
            <person name="Barry K.W."/>
            <person name="Cichocki N."/>
            <person name="Veneault-Fourrey C."/>
            <person name="LaButti K."/>
            <person name="Lindquist E.A."/>
            <person name="Lipzen A."/>
            <person name="Lundell T."/>
            <person name="Morin E."/>
            <person name="Murat C."/>
            <person name="Sun H."/>
            <person name="Tunlid A."/>
            <person name="Henrissat B."/>
            <person name="Grigoriev I.V."/>
            <person name="Hibbett D.S."/>
            <person name="Martin F."/>
            <person name="Nordberg H.P."/>
            <person name="Cantor M.N."/>
            <person name="Hua S.X."/>
        </authorList>
    </citation>
    <scope>NUCLEOTIDE SEQUENCE [LARGE SCALE GENOMIC DNA]</scope>
    <source>
        <strain evidence="2 3">F 1598</strain>
    </source>
</reference>
<dbReference type="EMBL" id="KN832984">
    <property type="protein sequence ID" value="KIM85799.1"/>
    <property type="molecule type" value="Genomic_DNA"/>
</dbReference>
<evidence type="ECO:0000313" key="3">
    <source>
        <dbReference type="Proteomes" id="UP000054166"/>
    </source>
</evidence>
<dbReference type="HOGENOM" id="CLU_2121966_0_0_1"/>
<organism evidence="2 3">
    <name type="scientific">Piloderma croceum (strain F 1598)</name>
    <dbReference type="NCBI Taxonomy" id="765440"/>
    <lineage>
        <taxon>Eukaryota</taxon>
        <taxon>Fungi</taxon>
        <taxon>Dikarya</taxon>
        <taxon>Basidiomycota</taxon>
        <taxon>Agaricomycotina</taxon>
        <taxon>Agaricomycetes</taxon>
        <taxon>Agaricomycetidae</taxon>
        <taxon>Atheliales</taxon>
        <taxon>Atheliaceae</taxon>
        <taxon>Piloderma</taxon>
    </lineage>
</organism>
<feature type="region of interest" description="Disordered" evidence="1">
    <location>
        <begin position="1"/>
        <end position="30"/>
    </location>
</feature>
<accession>A0A0C3G1S7</accession>
<evidence type="ECO:0000256" key="1">
    <source>
        <dbReference type="SAM" id="MobiDB-lite"/>
    </source>
</evidence>
<evidence type="ECO:0000313" key="2">
    <source>
        <dbReference type="EMBL" id="KIM85799.1"/>
    </source>
</evidence>
<gene>
    <name evidence="2" type="ORF">PILCRDRAFT_345353</name>
</gene>